<proteinExistence type="predicted"/>
<dbReference type="RefSeq" id="WP_065014423.1">
    <property type="nucleotide sequence ID" value="NZ_LZKJ01000095.1"/>
</dbReference>
<evidence type="ECO:0000313" key="3">
    <source>
        <dbReference type="Proteomes" id="UP000093592"/>
    </source>
</evidence>
<sequence>MKKGEQPDEDNPEHQSFSQIRNYELDPEAVTSRGLRDALADLGVKAGRNPLKLLVVMLVAIRHTSTAIFELEKQIIALRREIRGRQETDSAAR</sequence>
<feature type="region of interest" description="Disordered" evidence="1">
    <location>
        <begin position="1"/>
        <end position="23"/>
    </location>
</feature>
<evidence type="ECO:0000256" key="1">
    <source>
        <dbReference type="SAM" id="MobiDB-lite"/>
    </source>
</evidence>
<organism evidence="2 3">
    <name type="scientific">Mycobacterium kyorinense</name>
    <dbReference type="NCBI Taxonomy" id="487514"/>
    <lineage>
        <taxon>Bacteria</taxon>
        <taxon>Bacillati</taxon>
        <taxon>Actinomycetota</taxon>
        <taxon>Actinomycetes</taxon>
        <taxon>Mycobacteriales</taxon>
        <taxon>Mycobacteriaceae</taxon>
        <taxon>Mycobacterium</taxon>
    </lineage>
</organism>
<dbReference type="EMBL" id="LZKJ01000095">
    <property type="protein sequence ID" value="OBI47069.1"/>
    <property type="molecule type" value="Genomic_DNA"/>
</dbReference>
<protein>
    <submittedName>
        <fullName evidence="2">Uncharacterized protein</fullName>
    </submittedName>
</protein>
<reference evidence="3" key="1">
    <citation type="submission" date="2016-06" db="EMBL/GenBank/DDBJ databases">
        <authorList>
            <person name="Sutton G."/>
            <person name="Brinkac L."/>
            <person name="Sanka R."/>
            <person name="Adams M."/>
            <person name="Lau E."/>
            <person name="Sam S."/>
            <person name="Sreng N."/>
            <person name="Him V."/>
            <person name="Kerleguer A."/>
            <person name="Cheng S."/>
        </authorList>
    </citation>
    <scope>NUCLEOTIDE SEQUENCE [LARGE SCALE GENOMIC DNA]</scope>
    <source>
        <strain evidence="3">E861</strain>
    </source>
</reference>
<dbReference type="Proteomes" id="UP000093592">
    <property type="component" value="Unassembled WGS sequence"/>
</dbReference>
<accession>A0A1A2Z8W6</accession>
<gene>
    <name evidence="2" type="ORF">A5707_20570</name>
</gene>
<name>A0A1A2Z8W6_9MYCO</name>
<evidence type="ECO:0000313" key="2">
    <source>
        <dbReference type="EMBL" id="OBI47069.1"/>
    </source>
</evidence>
<comment type="caution">
    <text evidence="2">The sequence shown here is derived from an EMBL/GenBank/DDBJ whole genome shotgun (WGS) entry which is preliminary data.</text>
</comment>
<dbReference type="AlphaFoldDB" id="A0A1A2Z8W6"/>